<feature type="region of interest" description="Disordered" evidence="1">
    <location>
        <begin position="1"/>
        <end position="225"/>
    </location>
</feature>
<feature type="compositionally biased region" description="Basic and acidic residues" evidence="1">
    <location>
        <begin position="19"/>
        <end position="29"/>
    </location>
</feature>
<dbReference type="EMBL" id="CADCSY010000080">
    <property type="protein sequence ID" value="CAA9242003.1"/>
    <property type="molecule type" value="Genomic_DNA"/>
</dbReference>
<feature type="compositionally biased region" description="Basic and acidic residues" evidence="1">
    <location>
        <begin position="168"/>
        <end position="178"/>
    </location>
</feature>
<evidence type="ECO:0000313" key="2">
    <source>
        <dbReference type="EMBL" id="CAA9242003.1"/>
    </source>
</evidence>
<feature type="compositionally biased region" description="Gly residues" evidence="1">
    <location>
        <begin position="49"/>
        <end position="63"/>
    </location>
</feature>
<accession>A0A6J4I5E7</accession>
<proteinExistence type="predicted"/>
<sequence>DQARERHQELQGRCGGPARCDRRDPEGRVRLPGRPLGLGQVHLHPPPQQGGGPRGRPHLGGGQGHRRPQPREDPLPAPQHRLHLPGLQAAAHQERVRERGLRPRGDRPAPPRHLLAGARHPRARRARQEDEEPAARAVGRRAAARVHRPGLREPAADPPGRRAHRQPRPHDVRWDHAPPRPHQPHGHHGRHGHPRPGHRRHDAPPRDRARPRRDRARPGARGLRL</sequence>
<feature type="compositionally biased region" description="Basic residues" evidence="1">
    <location>
        <begin position="182"/>
        <end position="201"/>
    </location>
</feature>
<feature type="compositionally biased region" description="Basic and acidic residues" evidence="1">
    <location>
        <begin position="92"/>
        <end position="109"/>
    </location>
</feature>
<name>A0A6J4I5E7_9ACTN</name>
<reference evidence="2" key="1">
    <citation type="submission" date="2020-02" db="EMBL/GenBank/DDBJ databases">
        <authorList>
            <person name="Meier V. D."/>
        </authorList>
    </citation>
    <scope>NUCLEOTIDE SEQUENCE</scope>
    <source>
        <strain evidence="2">AVDCRST_MAG20</strain>
    </source>
</reference>
<dbReference type="AlphaFoldDB" id="A0A6J4I5E7"/>
<gene>
    <name evidence="2" type="ORF">AVDCRST_MAG20-1775</name>
</gene>
<feature type="compositionally biased region" description="Basic residues" evidence="1">
    <location>
        <begin position="138"/>
        <end position="149"/>
    </location>
</feature>
<feature type="compositionally biased region" description="Basic and acidic residues" evidence="1">
    <location>
        <begin position="1"/>
        <end position="10"/>
    </location>
</feature>
<protein>
    <submittedName>
        <fullName evidence="2">Cell-division-associated, ABC-transporter-like signaling protein FtsE</fullName>
    </submittedName>
</protein>
<organism evidence="2">
    <name type="scientific">uncultured Acidimicrobiales bacterium</name>
    <dbReference type="NCBI Taxonomy" id="310071"/>
    <lineage>
        <taxon>Bacteria</taxon>
        <taxon>Bacillati</taxon>
        <taxon>Actinomycetota</taxon>
        <taxon>Acidimicrobiia</taxon>
        <taxon>Acidimicrobiales</taxon>
        <taxon>environmental samples</taxon>
    </lineage>
</organism>
<evidence type="ECO:0000256" key="1">
    <source>
        <dbReference type="SAM" id="MobiDB-lite"/>
    </source>
</evidence>
<feature type="non-terminal residue" evidence="2">
    <location>
        <position position="225"/>
    </location>
</feature>
<feature type="non-terminal residue" evidence="2">
    <location>
        <position position="1"/>
    </location>
</feature>